<dbReference type="AlphaFoldDB" id="A0A831PJI9"/>
<dbReference type="Proteomes" id="UP000886162">
    <property type="component" value="Unassembled WGS sequence"/>
</dbReference>
<feature type="transmembrane region" description="Helical" evidence="1">
    <location>
        <begin position="333"/>
        <end position="353"/>
    </location>
</feature>
<reference evidence="2" key="1">
    <citation type="journal article" date="2020" name="mSystems">
        <title>Genome- and Community-Level Interaction Insights into Carbon Utilization and Element Cycling Functions of Hydrothermarchaeota in Hydrothermal Sediment.</title>
        <authorList>
            <person name="Zhou Z."/>
            <person name="Liu Y."/>
            <person name="Xu W."/>
            <person name="Pan J."/>
            <person name="Luo Z.H."/>
            <person name="Li M."/>
        </authorList>
    </citation>
    <scope>NUCLEOTIDE SEQUENCE [LARGE SCALE GENOMIC DNA]</scope>
    <source>
        <strain evidence="2">SpSt-1220</strain>
    </source>
</reference>
<dbReference type="GO" id="GO:0042910">
    <property type="term" value="F:xenobiotic transmembrane transporter activity"/>
    <property type="evidence" value="ECO:0007669"/>
    <property type="project" value="TreeGrafter"/>
</dbReference>
<dbReference type="InterPro" id="IPR001036">
    <property type="entry name" value="Acrflvin-R"/>
</dbReference>
<sequence length="421" mass="45702">KEDFLAALRHDMEMVPGTNVIIGQPISHRIDHMLSGTRANIAVKIFGSDVFELRSLAAQVESVMREVDGVVDLAMEQQAEIPFLSVDFNRDGIARYGLRVQQVAELIETAFYGHDVSRILEGQASFDLTVRYDPKVLESMETIRNTLITTADGAMVPLHALADIRKDRGPHNISRENVQRKIVVMANVGEGRDLRGVVEDIRSAVAASVEFPVGYHVEYGGQFESAAEASRTLMILGTAVIVGIFLLLFVAFKSARDAFLVMLNLPLGLVGGVIGVFVSGGVLSVASMIGFISLFGIATRNGVMMISHIHHLVEQEGICDPREAVRRGAMERLVPILMTALTAGFALIPLALAGGEPGSEIQTPMAIVLLFGLVTSTVLNMIVVPALYLRFGSVRLKVNERLKRDASDWGTASRTEPAKTL</sequence>
<dbReference type="SUPFAM" id="SSF82866">
    <property type="entry name" value="Multidrug efflux transporter AcrB transmembrane domain"/>
    <property type="match status" value="1"/>
</dbReference>
<dbReference type="Gene3D" id="1.20.1640.10">
    <property type="entry name" value="Multidrug efflux transporter AcrB transmembrane domain"/>
    <property type="match status" value="1"/>
</dbReference>
<feature type="transmembrane region" description="Helical" evidence="1">
    <location>
        <begin position="233"/>
        <end position="252"/>
    </location>
</feature>
<dbReference type="PANTHER" id="PTHR32063">
    <property type="match status" value="1"/>
</dbReference>
<dbReference type="InterPro" id="IPR027463">
    <property type="entry name" value="AcrB_DN_DC_subdom"/>
</dbReference>
<gene>
    <name evidence="2" type="ORF">ENN94_02040</name>
</gene>
<evidence type="ECO:0000256" key="1">
    <source>
        <dbReference type="SAM" id="Phobius"/>
    </source>
</evidence>
<dbReference type="Pfam" id="PF00873">
    <property type="entry name" value="ACR_tran"/>
    <property type="match status" value="1"/>
</dbReference>
<feature type="non-terminal residue" evidence="2">
    <location>
        <position position="1"/>
    </location>
</feature>
<feature type="transmembrane region" description="Helical" evidence="1">
    <location>
        <begin position="365"/>
        <end position="389"/>
    </location>
</feature>
<keyword evidence="1" id="KW-1133">Transmembrane helix</keyword>
<dbReference type="Gene3D" id="3.30.70.1440">
    <property type="entry name" value="Multidrug efflux transporter AcrB pore domain"/>
    <property type="match status" value="1"/>
</dbReference>
<name>A0A831PJI9_9BACT</name>
<dbReference type="Gene3D" id="3.30.2090.10">
    <property type="entry name" value="Multidrug efflux transporter AcrB TolC docking domain, DN and DC subdomains"/>
    <property type="match status" value="1"/>
</dbReference>
<dbReference type="PANTHER" id="PTHR32063:SF4">
    <property type="entry name" value="SLR6043 PROTEIN"/>
    <property type="match status" value="1"/>
</dbReference>
<dbReference type="Gene3D" id="3.30.70.1430">
    <property type="entry name" value="Multidrug efflux transporter AcrB pore domain"/>
    <property type="match status" value="1"/>
</dbReference>
<accession>A0A831PJI9</accession>
<organism evidence="2">
    <name type="scientific">Geoalkalibacter subterraneus</name>
    <dbReference type="NCBI Taxonomy" id="483547"/>
    <lineage>
        <taxon>Bacteria</taxon>
        <taxon>Pseudomonadati</taxon>
        <taxon>Thermodesulfobacteriota</taxon>
        <taxon>Desulfuromonadia</taxon>
        <taxon>Desulfuromonadales</taxon>
        <taxon>Geoalkalibacteraceae</taxon>
        <taxon>Geoalkalibacter</taxon>
    </lineage>
</organism>
<keyword evidence="1" id="KW-0812">Transmembrane</keyword>
<comment type="caution">
    <text evidence="2">The sequence shown here is derived from an EMBL/GenBank/DDBJ whole genome shotgun (WGS) entry which is preliminary data.</text>
</comment>
<evidence type="ECO:0000313" key="2">
    <source>
        <dbReference type="EMBL" id="HDR46461.1"/>
    </source>
</evidence>
<keyword evidence="1" id="KW-0472">Membrane</keyword>
<dbReference type="GO" id="GO:0005886">
    <property type="term" value="C:plasma membrane"/>
    <property type="evidence" value="ECO:0007669"/>
    <property type="project" value="TreeGrafter"/>
</dbReference>
<dbReference type="SUPFAM" id="SSF82714">
    <property type="entry name" value="Multidrug efflux transporter AcrB TolC docking domain, DN and DC subdomains"/>
    <property type="match status" value="1"/>
</dbReference>
<proteinExistence type="predicted"/>
<dbReference type="EMBL" id="DSDO01000138">
    <property type="protein sequence ID" value="HDR46461.1"/>
    <property type="molecule type" value="Genomic_DNA"/>
</dbReference>
<protein>
    <submittedName>
        <fullName evidence="2">Efflux RND transporter permease subunit</fullName>
    </submittedName>
</protein>
<feature type="transmembrane region" description="Helical" evidence="1">
    <location>
        <begin position="272"/>
        <end position="298"/>
    </location>
</feature>